<evidence type="ECO:0000313" key="1">
    <source>
        <dbReference type="EMBL" id="OHB03225.1"/>
    </source>
</evidence>
<dbReference type="AlphaFoldDB" id="A0A1G2U136"/>
<name>A0A1G2U136_9BACT</name>
<evidence type="ECO:0000313" key="2">
    <source>
        <dbReference type="Proteomes" id="UP000179283"/>
    </source>
</evidence>
<sequence>MKSTDYNKEEDMFSKLSAAWYVPDFANERCGLIVVGDMGQFRVCSKEHALVVLAELEIAQVFTSFDVKLLHIQIATSDLFDKTAEYLNWRMQGDPDDPILQVRTSPKMNDIETVRDAMDLGPDDGYRWGLD</sequence>
<proteinExistence type="predicted"/>
<dbReference type="Proteomes" id="UP000179283">
    <property type="component" value="Unassembled WGS sequence"/>
</dbReference>
<comment type="caution">
    <text evidence="1">The sequence shown here is derived from an EMBL/GenBank/DDBJ whole genome shotgun (WGS) entry which is preliminary data.</text>
</comment>
<organism evidence="1 2">
    <name type="scientific">Candidatus Zambryskibacteria bacterium RIFCSPLOWO2_01_FULL_43_17</name>
    <dbReference type="NCBI Taxonomy" id="1802760"/>
    <lineage>
        <taxon>Bacteria</taxon>
        <taxon>Candidatus Zambryskiibacteriota</taxon>
    </lineage>
</organism>
<reference evidence="1 2" key="1">
    <citation type="journal article" date="2016" name="Nat. Commun.">
        <title>Thousands of microbial genomes shed light on interconnected biogeochemical processes in an aquifer system.</title>
        <authorList>
            <person name="Anantharaman K."/>
            <person name="Brown C.T."/>
            <person name="Hug L.A."/>
            <person name="Sharon I."/>
            <person name="Castelle C.J."/>
            <person name="Probst A.J."/>
            <person name="Thomas B.C."/>
            <person name="Singh A."/>
            <person name="Wilkins M.J."/>
            <person name="Karaoz U."/>
            <person name="Brodie E.L."/>
            <person name="Williams K.H."/>
            <person name="Hubbard S.S."/>
            <person name="Banfield J.F."/>
        </authorList>
    </citation>
    <scope>NUCLEOTIDE SEQUENCE [LARGE SCALE GENOMIC DNA]</scope>
</reference>
<dbReference type="EMBL" id="MHWD01000025">
    <property type="protein sequence ID" value="OHB03225.1"/>
    <property type="molecule type" value="Genomic_DNA"/>
</dbReference>
<gene>
    <name evidence="1" type="ORF">A2920_02565</name>
</gene>
<accession>A0A1G2U136</accession>
<protein>
    <submittedName>
        <fullName evidence="1">Uncharacterized protein</fullName>
    </submittedName>
</protein>